<dbReference type="OrthoDB" id="1522859at2"/>
<protein>
    <submittedName>
        <fullName evidence="3">Outer membrane transport energization protein TonB</fullName>
    </submittedName>
</protein>
<keyword evidence="1" id="KW-1133">Transmembrane helix</keyword>
<dbReference type="EMBL" id="OCMF01000004">
    <property type="protein sequence ID" value="SOC81050.1"/>
    <property type="molecule type" value="Genomic_DNA"/>
</dbReference>
<evidence type="ECO:0000256" key="1">
    <source>
        <dbReference type="SAM" id="Phobius"/>
    </source>
</evidence>
<dbReference type="Gene3D" id="3.30.1150.10">
    <property type="match status" value="1"/>
</dbReference>
<accession>A0A285X6U6</accession>
<feature type="domain" description="TonB C-terminal" evidence="2">
    <location>
        <begin position="183"/>
        <end position="243"/>
    </location>
</feature>
<evidence type="ECO:0000313" key="3">
    <source>
        <dbReference type="EMBL" id="SOC81050.1"/>
    </source>
</evidence>
<keyword evidence="1" id="KW-0812">Transmembrane</keyword>
<reference evidence="4" key="1">
    <citation type="submission" date="2017-09" db="EMBL/GenBank/DDBJ databases">
        <authorList>
            <person name="Varghese N."/>
            <person name="Submissions S."/>
        </authorList>
    </citation>
    <scope>NUCLEOTIDE SEQUENCE [LARGE SCALE GENOMIC DNA]</scope>
    <source>
        <strain evidence="4">CGMCC 1.12641</strain>
    </source>
</reference>
<evidence type="ECO:0000313" key="4">
    <source>
        <dbReference type="Proteomes" id="UP000219193"/>
    </source>
</evidence>
<dbReference type="AlphaFoldDB" id="A0A285X6U6"/>
<gene>
    <name evidence="3" type="ORF">SAMN06296241_2622</name>
</gene>
<dbReference type="SUPFAM" id="SSF74653">
    <property type="entry name" value="TolA/TonB C-terminal domain"/>
    <property type="match status" value="1"/>
</dbReference>
<evidence type="ECO:0000259" key="2">
    <source>
        <dbReference type="Pfam" id="PF03544"/>
    </source>
</evidence>
<keyword evidence="1" id="KW-0472">Membrane</keyword>
<name>A0A285X6U6_9FLAO</name>
<proteinExistence type="predicted"/>
<dbReference type="Pfam" id="PF03544">
    <property type="entry name" value="TonB_C"/>
    <property type="match status" value="1"/>
</dbReference>
<dbReference type="RefSeq" id="WP_097056834.1">
    <property type="nucleotide sequence ID" value="NZ_OCMF01000004.1"/>
</dbReference>
<organism evidence="3 4">
    <name type="scientific">Salinimicrobium sediminis</name>
    <dbReference type="NCBI Taxonomy" id="1343891"/>
    <lineage>
        <taxon>Bacteria</taxon>
        <taxon>Pseudomonadati</taxon>
        <taxon>Bacteroidota</taxon>
        <taxon>Flavobacteriia</taxon>
        <taxon>Flavobacteriales</taxon>
        <taxon>Flavobacteriaceae</taxon>
        <taxon>Salinimicrobium</taxon>
    </lineage>
</organism>
<dbReference type="Proteomes" id="UP000219193">
    <property type="component" value="Unassembled WGS sequence"/>
</dbReference>
<keyword evidence="4" id="KW-1185">Reference proteome</keyword>
<feature type="transmembrane region" description="Helical" evidence="1">
    <location>
        <begin position="14"/>
        <end position="34"/>
    </location>
</feature>
<dbReference type="InterPro" id="IPR037682">
    <property type="entry name" value="TonB_C"/>
</dbReference>
<sequence length="247" mass="28341">MQVKKNPNADPGKYSFIFFQIGLIVMLSLTYFGLEWKSYQGDDLDKQRVQINSFEQEDVPITQVNTPPPPPPPPPPAMPEIIEVIEDKLDIEETKIESTETNQNEAIEPIAEVEDIAFEEEEEEIEKIPFMLVENIPIYPGCENVKGKDAQKKCMSEKIDAHVQQEFRTYISEQLGLTGFNRIYVIFKIDAKGYVADIRARGPNKQLEEEAIRVVKLLPQMKPGRQRDKPVAVEYSLPIMFEIRESI</sequence>
<dbReference type="SUPFAM" id="SSF101447">
    <property type="entry name" value="Formin homology 2 domain (FH2 domain)"/>
    <property type="match status" value="1"/>
</dbReference>
<dbReference type="GO" id="GO:0055085">
    <property type="term" value="P:transmembrane transport"/>
    <property type="evidence" value="ECO:0007669"/>
    <property type="project" value="InterPro"/>
</dbReference>